<reference evidence="1 2" key="1">
    <citation type="submission" date="2021-06" db="EMBL/GenBank/DDBJ databases">
        <title>Caerostris darwini draft genome.</title>
        <authorList>
            <person name="Kono N."/>
            <person name="Arakawa K."/>
        </authorList>
    </citation>
    <scope>NUCLEOTIDE SEQUENCE [LARGE SCALE GENOMIC DNA]</scope>
</reference>
<dbReference type="Proteomes" id="UP001054837">
    <property type="component" value="Unassembled WGS sequence"/>
</dbReference>
<name>A0AAV4VJF7_9ARAC</name>
<comment type="caution">
    <text evidence="1">The sequence shown here is derived from an EMBL/GenBank/DDBJ whole genome shotgun (WGS) entry which is preliminary data.</text>
</comment>
<accession>A0AAV4VJF7</accession>
<keyword evidence="2" id="KW-1185">Reference proteome</keyword>
<gene>
    <name evidence="1" type="ORF">CDAR_479071</name>
</gene>
<dbReference type="AlphaFoldDB" id="A0AAV4VJF7"/>
<proteinExistence type="predicted"/>
<evidence type="ECO:0000313" key="2">
    <source>
        <dbReference type="Proteomes" id="UP001054837"/>
    </source>
</evidence>
<sequence length="107" mass="12204">MQEITIAMNINFKTPFFELCQFRNPMCSTTGRVYEANFFRAAIPAVSPSVERVVSRIWKNEKVSFTGRAALWNRVQFRWEGNPPLVSVNVFASTDKDLIDSAAERAL</sequence>
<evidence type="ECO:0000313" key="1">
    <source>
        <dbReference type="EMBL" id="GIY69769.1"/>
    </source>
</evidence>
<dbReference type="EMBL" id="BPLQ01013096">
    <property type="protein sequence ID" value="GIY69769.1"/>
    <property type="molecule type" value="Genomic_DNA"/>
</dbReference>
<protein>
    <submittedName>
        <fullName evidence="1">Uncharacterized protein</fullName>
    </submittedName>
</protein>
<organism evidence="1 2">
    <name type="scientific">Caerostris darwini</name>
    <dbReference type="NCBI Taxonomy" id="1538125"/>
    <lineage>
        <taxon>Eukaryota</taxon>
        <taxon>Metazoa</taxon>
        <taxon>Ecdysozoa</taxon>
        <taxon>Arthropoda</taxon>
        <taxon>Chelicerata</taxon>
        <taxon>Arachnida</taxon>
        <taxon>Araneae</taxon>
        <taxon>Araneomorphae</taxon>
        <taxon>Entelegynae</taxon>
        <taxon>Araneoidea</taxon>
        <taxon>Araneidae</taxon>
        <taxon>Caerostris</taxon>
    </lineage>
</organism>